<reference evidence="1 2" key="1">
    <citation type="journal article" date="2019" name="Int. J. Syst. Evol. Microbiol.">
        <title>The Global Catalogue of Microorganisms (GCM) 10K type strain sequencing project: providing services to taxonomists for standard genome sequencing and annotation.</title>
        <authorList>
            <consortium name="The Broad Institute Genomics Platform"/>
            <consortium name="The Broad Institute Genome Sequencing Center for Infectious Disease"/>
            <person name="Wu L."/>
            <person name="Ma J."/>
        </authorList>
    </citation>
    <scope>NUCLEOTIDE SEQUENCE [LARGE SCALE GENOMIC DNA]</scope>
    <source>
        <strain evidence="1 2">JCM 6242</strain>
    </source>
</reference>
<dbReference type="Proteomes" id="UP001500831">
    <property type="component" value="Unassembled WGS sequence"/>
</dbReference>
<protein>
    <recommendedName>
        <fullName evidence="3">S1 motif domain-containing protein</fullName>
    </recommendedName>
</protein>
<dbReference type="EMBL" id="BAAAVI010000024">
    <property type="protein sequence ID" value="GAA2875971.1"/>
    <property type="molecule type" value="Genomic_DNA"/>
</dbReference>
<proteinExistence type="predicted"/>
<name>A0ABN3VZ68_9ACTN</name>
<evidence type="ECO:0000313" key="2">
    <source>
        <dbReference type="Proteomes" id="UP001500831"/>
    </source>
</evidence>
<sequence>MQPFDDVGANLVPGQVVQVRVTGHESWGVMVMILHHEEIGASVDAAAIDSPSGSTRALLEEYPAVGSELVAVIQQVRRGYPPIWVRLTIRAQDLKCPQGAGR</sequence>
<evidence type="ECO:0008006" key="3">
    <source>
        <dbReference type="Google" id="ProtNLM"/>
    </source>
</evidence>
<accession>A0ABN3VZ68</accession>
<gene>
    <name evidence="1" type="ORF">GCM10010517_37020</name>
</gene>
<evidence type="ECO:0000313" key="1">
    <source>
        <dbReference type="EMBL" id="GAA2875971.1"/>
    </source>
</evidence>
<keyword evidence="2" id="KW-1185">Reference proteome</keyword>
<comment type="caution">
    <text evidence="1">The sequence shown here is derived from an EMBL/GenBank/DDBJ whole genome shotgun (WGS) entry which is preliminary data.</text>
</comment>
<organism evidence="1 2">
    <name type="scientific">Streptosporangium fragile</name>
    <dbReference type="NCBI Taxonomy" id="46186"/>
    <lineage>
        <taxon>Bacteria</taxon>
        <taxon>Bacillati</taxon>
        <taxon>Actinomycetota</taxon>
        <taxon>Actinomycetes</taxon>
        <taxon>Streptosporangiales</taxon>
        <taxon>Streptosporangiaceae</taxon>
        <taxon>Streptosporangium</taxon>
    </lineage>
</organism>